<protein>
    <submittedName>
        <fullName evidence="2">Uncharacterized protein</fullName>
    </submittedName>
</protein>
<organism evidence="2">
    <name type="scientific">bioreactor metagenome</name>
    <dbReference type="NCBI Taxonomy" id="1076179"/>
    <lineage>
        <taxon>unclassified sequences</taxon>
        <taxon>metagenomes</taxon>
        <taxon>ecological metagenomes</taxon>
    </lineage>
</organism>
<accession>A0A644ZA90</accession>
<evidence type="ECO:0000256" key="1">
    <source>
        <dbReference type="SAM" id="Phobius"/>
    </source>
</evidence>
<comment type="caution">
    <text evidence="2">The sequence shown here is derived from an EMBL/GenBank/DDBJ whole genome shotgun (WGS) entry which is preliminary data.</text>
</comment>
<keyword evidence="1" id="KW-0472">Membrane</keyword>
<dbReference type="AlphaFoldDB" id="A0A644ZA90"/>
<dbReference type="EMBL" id="VSSQ01007862">
    <property type="protein sequence ID" value="MPM37198.1"/>
    <property type="molecule type" value="Genomic_DNA"/>
</dbReference>
<keyword evidence="1" id="KW-0812">Transmembrane</keyword>
<proteinExistence type="predicted"/>
<reference evidence="2" key="1">
    <citation type="submission" date="2019-08" db="EMBL/GenBank/DDBJ databases">
        <authorList>
            <person name="Kucharzyk K."/>
            <person name="Murdoch R.W."/>
            <person name="Higgins S."/>
            <person name="Loffler F."/>
        </authorList>
    </citation>
    <scope>NUCLEOTIDE SEQUENCE</scope>
</reference>
<feature type="transmembrane region" description="Helical" evidence="1">
    <location>
        <begin position="136"/>
        <end position="153"/>
    </location>
</feature>
<gene>
    <name evidence="2" type="ORF">SDC9_83805</name>
</gene>
<name>A0A644ZA90_9ZZZZ</name>
<sequence length="162" mass="18503">MKYTYSNYRLPFTRVLKVEIADASGIYQPLDPDRLYPVVAGMYSVKMLGLLKRSSFGLLSATPKDANGAPISNLKSMVLKDQNGRDVKEWIALASFLKSDYLKYSSDPNLEVLLDSRIKKEADFSVASMFVYPNKLMVTIYFALLVLLVILFYKVRQVIWRL</sequence>
<evidence type="ECO:0000313" key="2">
    <source>
        <dbReference type="EMBL" id="MPM37198.1"/>
    </source>
</evidence>
<keyword evidence="1" id="KW-1133">Transmembrane helix</keyword>